<dbReference type="GO" id="GO:0005829">
    <property type="term" value="C:cytosol"/>
    <property type="evidence" value="ECO:0007669"/>
    <property type="project" value="TreeGrafter"/>
</dbReference>
<dbReference type="OrthoDB" id="3664926at2"/>
<dbReference type="InterPro" id="IPR036812">
    <property type="entry name" value="NAD(P)_OxRdtase_dom_sf"/>
</dbReference>
<protein>
    <submittedName>
        <fullName evidence="2">Aldo/keto reductase</fullName>
    </submittedName>
</protein>
<comment type="caution">
    <text evidence="2">The sequence shown here is derived from an EMBL/GenBank/DDBJ whole genome shotgun (WGS) entry which is preliminary data.</text>
</comment>
<feature type="domain" description="NADP-dependent oxidoreductase" evidence="1">
    <location>
        <begin position="6"/>
        <end position="311"/>
    </location>
</feature>
<dbReference type="SUPFAM" id="SSF51430">
    <property type="entry name" value="NAD(P)-linked oxidoreductase"/>
    <property type="match status" value="1"/>
</dbReference>
<evidence type="ECO:0000313" key="3">
    <source>
        <dbReference type="Proteomes" id="UP000292346"/>
    </source>
</evidence>
<organism evidence="2 3">
    <name type="scientific">Kribbella soli</name>
    <dbReference type="NCBI Taxonomy" id="1124743"/>
    <lineage>
        <taxon>Bacteria</taxon>
        <taxon>Bacillati</taxon>
        <taxon>Actinomycetota</taxon>
        <taxon>Actinomycetes</taxon>
        <taxon>Propionibacteriales</taxon>
        <taxon>Kribbellaceae</taxon>
        <taxon>Kribbella</taxon>
    </lineage>
</organism>
<dbReference type="InterPro" id="IPR023210">
    <property type="entry name" value="NADP_OxRdtase_dom"/>
</dbReference>
<dbReference type="Proteomes" id="UP000292346">
    <property type="component" value="Unassembled WGS sequence"/>
</dbReference>
<proteinExistence type="predicted"/>
<evidence type="ECO:0000259" key="1">
    <source>
        <dbReference type="Pfam" id="PF00248"/>
    </source>
</evidence>
<dbReference type="Pfam" id="PF00248">
    <property type="entry name" value="Aldo_ket_red"/>
    <property type="match status" value="1"/>
</dbReference>
<sequence length="312" mass="33878">MNTPTMALGAMYFGTRVDERTAFSILDRYVELGGAFIDTSDNYSFWTSETGFGGQSEALLGRWLASNPGVRVRLSTKVGAQPTRVGGFPDHLEGLREDVVRGAMAQSLERLGVDGVDLYWAHVEDPTVPVEDLVETFGGLVRDGLSARWGVSNHPSWLLERIRATAERAGHPQPTAYQERYSYLQPAGGMAVEGQPIPLGMLSPDGLDFLRRNPSFDGWVYTATLQGRYDRNDRPLETEYRHPGTERRLAALTRVATARGLRPGQVVLAWLASGTPALTPIVGASSVEQVEQAVAGASTTLTDDELTALDGA</sequence>
<reference evidence="2 3" key="1">
    <citation type="submission" date="2019-02" db="EMBL/GenBank/DDBJ databases">
        <title>Kribbella capetownensis sp. nov. and Kribbella speibonae sp. nov., isolated from soil.</title>
        <authorList>
            <person name="Curtis S.M."/>
            <person name="Norton I."/>
            <person name="Everest G.J."/>
            <person name="Meyers P.R."/>
        </authorList>
    </citation>
    <scope>NUCLEOTIDE SEQUENCE [LARGE SCALE GENOMIC DNA]</scope>
    <source>
        <strain evidence="2 3">KCTC 29219</strain>
    </source>
</reference>
<accession>A0A4R0H7A8</accession>
<gene>
    <name evidence="2" type="ORF">E0H45_28005</name>
</gene>
<dbReference type="RefSeq" id="WP_131342771.1">
    <property type="nucleotide sequence ID" value="NZ_SJJZ01000003.1"/>
</dbReference>
<dbReference type="PANTHER" id="PTHR43364">
    <property type="entry name" value="NADH-SPECIFIC METHYLGLYOXAL REDUCTASE-RELATED"/>
    <property type="match status" value="1"/>
</dbReference>
<dbReference type="Gene3D" id="3.20.20.100">
    <property type="entry name" value="NADP-dependent oxidoreductase domain"/>
    <property type="match status" value="1"/>
</dbReference>
<dbReference type="InterPro" id="IPR050523">
    <property type="entry name" value="AKR_Detox_Biosynth"/>
</dbReference>
<dbReference type="AlphaFoldDB" id="A0A4R0H7A8"/>
<name>A0A4R0H7A8_9ACTN</name>
<evidence type="ECO:0000313" key="2">
    <source>
        <dbReference type="EMBL" id="TCC05843.1"/>
    </source>
</evidence>
<keyword evidence="3" id="KW-1185">Reference proteome</keyword>
<dbReference type="PANTHER" id="PTHR43364:SF6">
    <property type="entry name" value="OXIDOREDUCTASE-RELATED"/>
    <property type="match status" value="1"/>
</dbReference>
<dbReference type="EMBL" id="SJJZ01000003">
    <property type="protein sequence ID" value="TCC05843.1"/>
    <property type="molecule type" value="Genomic_DNA"/>
</dbReference>